<keyword evidence="2" id="KW-1185">Reference proteome</keyword>
<reference evidence="1 2" key="1">
    <citation type="journal article" date="2022" name="Allergy">
        <title>Genome assembly and annotation of Periplaneta americana reveal a comprehensive cockroach allergen profile.</title>
        <authorList>
            <person name="Wang L."/>
            <person name="Xiong Q."/>
            <person name="Saelim N."/>
            <person name="Wang L."/>
            <person name="Nong W."/>
            <person name="Wan A.T."/>
            <person name="Shi M."/>
            <person name="Liu X."/>
            <person name="Cao Q."/>
            <person name="Hui J.H.L."/>
            <person name="Sookrung N."/>
            <person name="Leung T.F."/>
            <person name="Tungtrongchitr A."/>
            <person name="Tsui S.K.W."/>
        </authorList>
    </citation>
    <scope>NUCLEOTIDE SEQUENCE [LARGE SCALE GENOMIC DNA]</scope>
    <source>
        <strain evidence="1">PWHHKU_190912</strain>
    </source>
</reference>
<dbReference type="Proteomes" id="UP001148838">
    <property type="component" value="Unassembled WGS sequence"/>
</dbReference>
<evidence type="ECO:0000313" key="1">
    <source>
        <dbReference type="EMBL" id="KAJ4431296.1"/>
    </source>
</evidence>
<accession>A0ABQ8SBT0</accession>
<gene>
    <name evidence="1" type="ORF">ANN_19893</name>
</gene>
<dbReference type="EMBL" id="JAJSOF020000031">
    <property type="protein sequence ID" value="KAJ4431296.1"/>
    <property type="molecule type" value="Genomic_DNA"/>
</dbReference>
<evidence type="ECO:0000313" key="2">
    <source>
        <dbReference type="Proteomes" id="UP001148838"/>
    </source>
</evidence>
<comment type="caution">
    <text evidence="1">The sequence shown here is derived from an EMBL/GenBank/DDBJ whole genome shotgun (WGS) entry which is preliminary data.</text>
</comment>
<proteinExistence type="predicted"/>
<name>A0ABQ8SBT0_PERAM</name>
<protein>
    <submittedName>
        <fullName evidence="1">Uncharacterized protein</fullName>
    </submittedName>
</protein>
<organism evidence="1 2">
    <name type="scientific">Periplaneta americana</name>
    <name type="common">American cockroach</name>
    <name type="synonym">Blatta americana</name>
    <dbReference type="NCBI Taxonomy" id="6978"/>
    <lineage>
        <taxon>Eukaryota</taxon>
        <taxon>Metazoa</taxon>
        <taxon>Ecdysozoa</taxon>
        <taxon>Arthropoda</taxon>
        <taxon>Hexapoda</taxon>
        <taxon>Insecta</taxon>
        <taxon>Pterygota</taxon>
        <taxon>Neoptera</taxon>
        <taxon>Polyneoptera</taxon>
        <taxon>Dictyoptera</taxon>
        <taxon>Blattodea</taxon>
        <taxon>Blattoidea</taxon>
        <taxon>Blattidae</taxon>
        <taxon>Blattinae</taxon>
        <taxon>Periplaneta</taxon>
    </lineage>
</organism>
<sequence length="67" mass="8046">MGMKDEEIPRKIITIQMGGQIERGKPRLRWIDGVNGDVVSLRMRNWRMIALDQDRWRRVLEEAQIQR</sequence>